<accession>A0A5M3XET2</accession>
<keyword evidence="1" id="KW-0732">Signal</keyword>
<feature type="chain" id="PRO_5024396544" evidence="1">
    <location>
        <begin position="18"/>
        <end position="184"/>
    </location>
</feature>
<dbReference type="AlphaFoldDB" id="A0A5M3XET2"/>
<dbReference type="Proteomes" id="UP000331127">
    <property type="component" value="Unassembled WGS sequence"/>
</dbReference>
<dbReference type="EMBL" id="BLAE01000106">
    <property type="protein sequence ID" value="GES16578.1"/>
    <property type="molecule type" value="Genomic_DNA"/>
</dbReference>
<evidence type="ECO:0000313" key="2">
    <source>
        <dbReference type="EMBL" id="GES16578.1"/>
    </source>
</evidence>
<organism evidence="2 3">
    <name type="scientific">Acrocarpospora macrocephala</name>
    <dbReference type="NCBI Taxonomy" id="150177"/>
    <lineage>
        <taxon>Bacteria</taxon>
        <taxon>Bacillati</taxon>
        <taxon>Actinomycetota</taxon>
        <taxon>Actinomycetes</taxon>
        <taxon>Streptosporangiales</taxon>
        <taxon>Streptosporangiaceae</taxon>
        <taxon>Acrocarpospora</taxon>
    </lineage>
</organism>
<reference evidence="2 3" key="1">
    <citation type="submission" date="2019-10" db="EMBL/GenBank/DDBJ databases">
        <title>Whole genome shotgun sequence of Acrocarpospora macrocephala NBRC 16266.</title>
        <authorList>
            <person name="Ichikawa N."/>
            <person name="Kimura A."/>
            <person name="Kitahashi Y."/>
            <person name="Komaki H."/>
            <person name="Oguchi A."/>
        </authorList>
    </citation>
    <scope>NUCLEOTIDE SEQUENCE [LARGE SCALE GENOMIC DNA]</scope>
    <source>
        <strain evidence="2 3">NBRC 16266</strain>
    </source>
</reference>
<gene>
    <name evidence="2" type="ORF">Amac_101760</name>
</gene>
<feature type="signal peptide" evidence="1">
    <location>
        <begin position="1"/>
        <end position="17"/>
    </location>
</feature>
<evidence type="ECO:0000256" key="1">
    <source>
        <dbReference type="SAM" id="SignalP"/>
    </source>
</evidence>
<evidence type="ECO:0000313" key="3">
    <source>
        <dbReference type="Proteomes" id="UP000331127"/>
    </source>
</evidence>
<comment type="caution">
    <text evidence="2">The sequence shown here is derived from an EMBL/GenBank/DDBJ whole genome shotgun (WGS) entry which is preliminary data.</text>
</comment>
<protein>
    <submittedName>
        <fullName evidence="2">Uncharacterized protein</fullName>
    </submittedName>
</protein>
<name>A0A5M3XET2_9ACTN</name>
<sequence>MACGLALVAAIPAPASASTTKPLHLRKGLTLTIPKAWKVYKVSPDWTRVVTGSCPKQSGFRDSGCRSFWVLGPAAIKIGHEGFSPYEPSRPFYPASDVGPCVYDKNLWIGEFKLAEKGLRQIGPGHKAHYRDWKAACMQIGQTKSTVKGYFHQREWFLPSSKILIVDQWRTRGLATILKRAAWN</sequence>
<proteinExistence type="predicted"/>
<keyword evidence="3" id="KW-1185">Reference proteome</keyword>